<dbReference type="RefSeq" id="WP_034432185.1">
    <property type="nucleotide sequence ID" value="NZ_CBTK010000113.1"/>
</dbReference>
<evidence type="ECO:0000313" key="2">
    <source>
        <dbReference type="Proteomes" id="UP000019184"/>
    </source>
</evidence>
<reference evidence="1 2" key="1">
    <citation type="journal article" date="2014" name="ISME J.">
        <title>Candidatus Competibacter-lineage genomes retrieved from metagenomes reveal functional metabolic diversity.</title>
        <authorList>
            <person name="McIlroy S.J."/>
            <person name="Albertsen M."/>
            <person name="Andresen E.K."/>
            <person name="Saunders A.M."/>
            <person name="Kristiansen R."/>
            <person name="Stokholm-Bjerregaard M."/>
            <person name="Nielsen K.L."/>
            <person name="Nielsen P.H."/>
        </authorList>
    </citation>
    <scope>NUCLEOTIDE SEQUENCE [LARGE SCALE GENOMIC DNA]</scope>
    <source>
        <strain evidence="1 2">Run_B_J11</strain>
    </source>
</reference>
<organism evidence="1 2">
    <name type="scientific">Candidatus Contendobacter odensis Run_B_J11</name>
    <dbReference type="NCBI Taxonomy" id="1400861"/>
    <lineage>
        <taxon>Bacteria</taxon>
        <taxon>Pseudomonadati</taxon>
        <taxon>Pseudomonadota</taxon>
        <taxon>Gammaproteobacteria</taxon>
        <taxon>Candidatus Competibacteraceae</taxon>
        <taxon>Candidatus Contendibacter</taxon>
    </lineage>
</organism>
<evidence type="ECO:0000313" key="1">
    <source>
        <dbReference type="EMBL" id="CDH44989.1"/>
    </source>
</evidence>
<dbReference type="OrthoDB" id="9826078at2"/>
<gene>
    <name evidence="1" type="ORF">BN874_200059</name>
</gene>
<dbReference type="EMBL" id="CBTK010000113">
    <property type="protein sequence ID" value="CDH44989.1"/>
    <property type="molecule type" value="Genomic_DNA"/>
</dbReference>
<proteinExistence type="predicted"/>
<protein>
    <submittedName>
        <fullName evidence="1">Uncharacterized protein</fullName>
    </submittedName>
</protein>
<name>A0A7U7GAR2_9GAMM</name>
<dbReference type="AlphaFoldDB" id="A0A7U7GAR2"/>
<dbReference type="Proteomes" id="UP000019184">
    <property type="component" value="Unassembled WGS sequence"/>
</dbReference>
<sequence length="254" mass="29418">METPIPEGEDGTLIGASYVLKEEEQLAQIWSAQDRIRHERRSRETREIIGGLRQHLEQLRAQTDTLWERFVTLTLERILSDQLREFLDEVETEVHDLSQGLVEADCEIDRLRADIQERRRGLEERLALLEPLAHRTSTQNHLGMMLSRVEGLEAYLLGKKDVTPEAYEMHYKRHTTAPGDLLYLRIRLLTTRVAITAANYSRQLSELAFELTALLPEIERLKTDMATLMTRVECVSDLSRYWLAYLDIATTKTA</sequence>
<comment type="caution">
    <text evidence="1">The sequence shown here is derived from an EMBL/GenBank/DDBJ whole genome shotgun (WGS) entry which is preliminary data.</text>
</comment>
<keyword evidence="2" id="KW-1185">Reference proteome</keyword>
<accession>A0A7U7GAR2</accession>